<organism evidence="8 9">
    <name type="scientific">Acidicapsa dinghuensis</name>
    <dbReference type="NCBI Taxonomy" id="2218256"/>
    <lineage>
        <taxon>Bacteria</taxon>
        <taxon>Pseudomonadati</taxon>
        <taxon>Acidobacteriota</taxon>
        <taxon>Terriglobia</taxon>
        <taxon>Terriglobales</taxon>
        <taxon>Acidobacteriaceae</taxon>
        <taxon>Acidicapsa</taxon>
    </lineage>
</organism>
<evidence type="ECO:0000259" key="7">
    <source>
        <dbReference type="Pfam" id="PF00464"/>
    </source>
</evidence>
<dbReference type="InterPro" id="IPR019798">
    <property type="entry name" value="Ser_HO-MeTrfase_PLP_BS"/>
</dbReference>
<keyword evidence="6" id="KW-0028">Amino-acid biosynthesis</keyword>
<feature type="binding site" evidence="6">
    <location>
        <begin position="130"/>
        <end position="132"/>
    </location>
    <ligand>
        <name>(6S)-5,6,7,8-tetrahydrofolate</name>
        <dbReference type="ChEBI" id="CHEBI:57453"/>
    </ligand>
</feature>
<keyword evidence="4 6" id="KW-0808">Transferase</keyword>
<dbReference type="PROSITE" id="PS00096">
    <property type="entry name" value="SHMT"/>
    <property type="match status" value="1"/>
</dbReference>
<keyword evidence="5 6" id="KW-0663">Pyridoxal phosphate</keyword>
<evidence type="ECO:0000313" key="9">
    <source>
        <dbReference type="Proteomes" id="UP001596091"/>
    </source>
</evidence>
<evidence type="ECO:0000256" key="2">
    <source>
        <dbReference type="ARBA" id="ARBA00006376"/>
    </source>
</evidence>
<comment type="pathway">
    <text evidence="6">One-carbon metabolism; tetrahydrofolate interconversion.</text>
</comment>
<evidence type="ECO:0000256" key="1">
    <source>
        <dbReference type="ARBA" id="ARBA00001933"/>
    </source>
</evidence>
<dbReference type="InterPro" id="IPR049943">
    <property type="entry name" value="Ser_HO-MeTrfase-like"/>
</dbReference>
<feature type="domain" description="Serine hydroxymethyltransferase-like" evidence="7">
    <location>
        <begin position="14"/>
        <end position="403"/>
    </location>
</feature>
<dbReference type="InterPro" id="IPR015421">
    <property type="entry name" value="PyrdxlP-dep_Trfase_major"/>
</dbReference>
<name>A0ABW1EJJ1_9BACT</name>
<comment type="catalytic activity">
    <reaction evidence="6">
        <text>(6R)-5,10-methylene-5,6,7,8-tetrahydrofolate + glycine + H2O = (6S)-5,6,7,8-tetrahydrofolate + L-serine</text>
        <dbReference type="Rhea" id="RHEA:15481"/>
        <dbReference type="ChEBI" id="CHEBI:15377"/>
        <dbReference type="ChEBI" id="CHEBI:15636"/>
        <dbReference type="ChEBI" id="CHEBI:33384"/>
        <dbReference type="ChEBI" id="CHEBI:57305"/>
        <dbReference type="ChEBI" id="CHEBI:57453"/>
        <dbReference type="EC" id="2.1.2.1"/>
    </reaction>
</comment>
<dbReference type="HAMAP" id="MF_00051">
    <property type="entry name" value="SHMT"/>
    <property type="match status" value="1"/>
</dbReference>
<dbReference type="InterPro" id="IPR039429">
    <property type="entry name" value="SHMT-like_dom"/>
</dbReference>
<comment type="pathway">
    <text evidence="6">Amino-acid biosynthesis; glycine biosynthesis; glycine from L-serine: step 1/1.</text>
</comment>
<dbReference type="PANTHER" id="PTHR11680">
    <property type="entry name" value="SERINE HYDROXYMETHYLTRANSFERASE"/>
    <property type="match status" value="1"/>
</dbReference>
<evidence type="ECO:0000313" key="8">
    <source>
        <dbReference type="EMBL" id="MFC5864350.1"/>
    </source>
</evidence>
<dbReference type="PIRSF" id="PIRSF000412">
    <property type="entry name" value="SHMT"/>
    <property type="match status" value="1"/>
</dbReference>
<comment type="subunit">
    <text evidence="6">Homodimer.</text>
</comment>
<comment type="similarity">
    <text evidence="2 6">Belongs to the SHMT family.</text>
</comment>
<reference evidence="9" key="1">
    <citation type="journal article" date="2019" name="Int. J. Syst. Evol. Microbiol.">
        <title>The Global Catalogue of Microorganisms (GCM) 10K type strain sequencing project: providing services to taxonomists for standard genome sequencing and annotation.</title>
        <authorList>
            <consortium name="The Broad Institute Genomics Platform"/>
            <consortium name="The Broad Institute Genome Sequencing Center for Infectious Disease"/>
            <person name="Wu L."/>
            <person name="Ma J."/>
        </authorList>
    </citation>
    <scope>NUCLEOTIDE SEQUENCE [LARGE SCALE GENOMIC DNA]</scope>
    <source>
        <strain evidence="9">JCM 4087</strain>
    </source>
</reference>
<evidence type="ECO:0000256" key="4">
    <source>
        <dbReference type="ARBA" id="ARBA00022679"/>
    </source>
</evidence>
<dbReference type="Gene3D" id="3.90.1150.10">
    <property type="entry name" value="Aspartate Aminotransferase, domain 1"/>
    <property type="match status" value="1"/>
</dbReference>
<dbReference type="EC" id="2.1.2.1" evidence="6"/>
<comment type="subcellular location">
    <subcellularLocation>
        <location evidence="6">Cytoplasm</location>
    </subcellularLocation>
</comment>
<proteinExistence type="inferred from homology"/>
<comment type="caution">
    <text evidence="6">Lacks conserved residue(s) required for the propagation of feature annotation.</text>
</comment>
<dbReference type="InterPro" id="IPR001085">
    <property type="entry name" value="Ser_HO-MeTrfase"/>
</dbReference>
<dbReference type="InterPro" id="IPR015422">
    <property type="entry name" value="PyrdxlP-dep_Trfase_small"/>
</dbReference>
<protein>
    <recommendedName>
        <fullName evidence="6">Serine hydroxymethyltransferase</fullName>
        <shortName evidence="6">SHMT</shortName>
        <shortName evidence="6">Serine methylase</shortName>
        <ecNumber evidence="6">2.1.2.1</ecNumber>
    </recommendedName>
</protein>
<dbReference type="EMBL" id="JBHSPH010000009">
    <property type="protein sequence ID" value="MFC5864350.1"/>
    <property type="molecule type" value="Genomic_DNA"/>
</dbReference>
<dbReference type="Pfam" id="PF00464">
    <property type="entry name" value="SHMT"/>
    <property type="match status" value="1"/>
</dbReference>
<keyword evidence="9" id="KW-1185">Reference proteome</keyword>
<comment type="caution">
    <text evidence="8">The sequence shown here is derived from an EMBL/GenBank/DDBJ whole genome shotgun (WGS) entry which is preliminary data.</text>
</comment>
<feature type="binding site" evidence="6">
    <location>
        <position position="126"/>
    </location>
    <ligand>
        <name>(6S)-5,6,7,8-tetrahydrofolate</name>
        <dbReference type="ChEBI" id="CHEBI:57453"/>
    </ligand>
</feature>
<keyword evidence="6" id="KW-0963">Cytoplasm</keyword>
<dbReference type="Gene3D" id="3.40.640.10">
    <property type="entry name" value="Type I PLP-dependent aspartate aminotransferase-like (Major domain)"/>
    <property type="match status" value="1"/>
</dbReference>
<dbReference type="GO" id="GO:0004372">
    <property type="term" value="F:glycine hydroxymethyltransferase activity"/>
    <property type="evidence" value="ECO:0007669"/>
    <property type="project" value="UniProtKB-EC"/>
</dbReference>
<feature type="site" description="Plays an important role in substrate specificity" evidence="6">
    <location>
        <position position="234"/>
    </location>
</feature>
<feature type="modified residue" description="N6-(pyridoxal phosphate)lysine" evidence="6">
    <location>
        <position position="235"/>
    </location>
</feature>
<dbReference type="RefSeq" id="WP_263342085.1">
    <property type="nucleotide sequence ID" value="NZ_JAGSYH010000009.1"/>
</dbReference>
<dbReference type="PANTHER" id="PTHR11680:SF35">
    <property type="entry name" value="SERINE HYDROXYMETHYLTRANSFERASE 1"/>
    <property type="match status" value="1"/>
</dbReference>
<dbReference type="SUPFAM" id="SSF53383">
    <property type="entry name" value="PLP-dependent transferases"/>
    <property type="match status" value="1"/>
</dbReference>
<keyword evidence="3 6" id="KW-0554">One-carbon metabolism</keyword>
<gene>
    <name evidence="6 8" type="primary">glyA</name>
    <name evidence="8" type="ORF">ACFPT7_18740</name>
</gene>
<dbReference type="NCBIfam" id="NF000586">
    <property type="entry name" value="PRK00011.1"/>
    <property type="match status" value="1"/>
</dbReference>
<accession>A0ABW1EJJ1</accession>
<dbReference type="CDD" id="cd00378">
    <property type="entry name" value="SHMT"/>
    <property type="match status" value="1"/>
</dbReference>
<dbReference type="InterPro" id="IPR015424">
    <property type="entry name" value="PyrdxlP-dep_Trfase"/>
</dbReference>
<evidence type="ECO:0000256" key="6">
    <source>
        <dbReference type="HAMAP-Rule" id="MF_00051"/>
    </source>
</evidence>
<evidence type="ECO:0000256" key="3">
    <source>
        <dbReference type="ARBA" id="ARBA00022563"/>
    </source>
</evidence>
<evidence type="ECO:0000256" key="5">
    <source>
        <dbReference type="ARBA" id="ARBA00022898"/>
    </source>
</evidence>
<sequence length="442" mass="47604">MTDRIEDFFALPVAKADPEIAAAIEHETLRQHEGLEMIASENFVSEAVLEAAGSVFTNKYAEGYPGKRYYGGCEFTDIVENLARDRAKQLFNAEYANVQPHSGSQANASAYMAVLQPGDTILGLDLAHGGHLTHGHKLSFSGKLYRPTFYGVRKDTETIDYDELEAIAEREKPKAIIGGASAYSRLWDFARMRQIADKVGAKLIIDMAHIAGLVAGGAHPSPVPHAHVTTTTTHKTLRGPRSGLVIAGKDYQAGAKPEQTIGKAIDQAVFPGQQGGPLVHIIAAKAVAFREALQPEFAVYAKQVVANAQVLAEALANAGWRIISGGTDNHVMLVDVFRGGAPGGMLGSEAEAALGKAGITVNKNAIPYDTNPPLKPSGIRIGTPALTTRGMKEPEMRLIASWIAKALDHRTDEATLSRIRAEVTELANQFPLYSWRREHATV</sequence>
<comment type="function">
    <text evidence="6">Catalyzes the reversible interconversion of serine and glycine with tetrahydrofolate (THF) serving as the one-carbon carrier. This reaction serves as the major source of one-carbon groups required for the biosynthesis of purines, thymidylate, methionine, and other important biomolecules. Also exhibits THF-independent aldolase activity toward beta-hydroxyamino acids, producing glycine and aldehydes, via a retro-aldol mechanism.</text>
</comment>
<comment type="cofactor">
    <cofactor evidence="1 6">
        <name>pyridoxal 5'-phosphate</name>
        <dbReference type="ChEBI" id="CHEBI:597326"/>
    </cofactor>
</comment>
<dbReference type="Proteomes" id="UP001596091">
    <property type="component" value="Unassembled WGS sequence"/>
</dbReference>